<dbReference type="EMBL" id="CACRXK020000101">
    <property type="protein sequence ID" value="CAB3978286.1"/>
    <property type="molecule type" value="Genomic_DNA"/>
</dbReference>
<dbReference type="AlphaFoldDB" id="A0A6S7FR49"/>
<comment type="caution">
    <text evidence="1">The sequence shown here is derived from an EMBL/GenBank/DDBJ whole genome shotgun (WGS) entry which is preliminary data.</text>
</comment>
<name>A0A6S7FR49_PARCT</name>
<protein>
    <submittedName>
        <fullName evidence="1">Uncharacterized protein</fullName>
    </submittedName>
</protein>
<evidence type="ECO:0000313" key="2">
    <source>
        <dbReference type="Proteomes" id="UP001152795"/>
    </source>
</evidence>
<sequence length="243" mass="27850">MTTSEFMTKVAKIFNVRKDFICITYKLPSSIDDEQVTVEIEERDPNSLQHAINVLKDYSKLTIEVKLQPNTIDLQIMDGKRVLRTIEVITEEIKRKMGLHSDTGKRTRGFLDAKWTEQCSQLLSEDSRYLLQFDKLKAGAKLIFGNDGYILNPVQVICPVCLEIKILSSMNQLRSLSQHFKEVHFHDPRGINIIKRLNAWMENNFISAEQLDQEAPLPDGLVSPQEMLLTPRVRAVVLAHDIS</sequence>
<reference evidence="1" key="1">
    <citation type="submission" date="2020-04" db="EMBL/GenBank/DDBJ databases">
        <authorList>
            <person name="Alioto T."/>
            <person name="Alioto T."/>
            <person name="Gomez Garrido J."/>
        </authorList>
    </citation>
    <scope>NUCLEOTIDE SEQUENCE</scope>
    <source>
        <strain evidence="1">A484AB</strain>
    </source>
</reference>
<proteinExistence type="predicted"/>
<accession>A0A6S7FR49</accession>
<keyword evidence="2" id="KW-1185">Reference proteome</keyword>
<gene>
    <name evidence="1" type="ORF">PACLA_8A011646</name>
</gene>
<organism evidence="1 2">
    <name type="scientific">Paramuricea clavata</name>
    <name type="common">Red gorgonian</name>
    <name type="synonym">Violescent sea-whip</name>
    <dbReference type="NCBI Taxonomy" id="317549"/>
    <lineage>
        <taxon>Eukaryota</taxon>
        <taxon>Metazoa</taxon>
        <taxon>Cnidaria</taxon>
        <taxon>Anthozoa</taxon>
        <taxon>Octocorallia</taxon>
        <taxon>Malacalcyonacea</taxon>
        <taxon>Plexauridae</taxon>
        <taxon>Paramuricea</taxon>
    </lineage>
</organism>
<evidence type="ECO:0000313" key="1">
    <source>
        <dbReference type="EMBL" id="CAB3978286.1"/>
    </source>
</evidence>
<dbReference type="Proteomes" id="UP001152795">
    <property type="component" value="Unassembled WGS sequence"/>
</dbReference>
<dbReference type="OrthoDB" id="5980601at2759"/>